<dbReference type="InterPro" id="IPR051257">
    <property type="entry name" value="Diverse_CBS-Domain"/>
</dbReference>
<proteinExistence type="predicted"/>
<dbReference type="Proteomes" id="UP000318661">
    <property type="component" value="Unassembled WGS sequence"/>
</dbReference>
<dbReference type="Pfam" id="PF00571">
    <property type="entry name" value="CBS"/>
    <property type="match status" value="2"/>
</dbReference>
<dbReference type="InterPro" id="IPR029787">
    <property type="entry name" value="Nucleotide_cyclase"/>
</dbReference>
<evidence type="ECO:0000313" key="7">
    <source>
        <dbReference type="Proteomes" id="UP000315217"/>
    </source>
</evidence>
<organism evidence="5 7">
    <name type="scientific">Candidatus Segetimicrobium genomatis</name>
    <dbReference type="NCBI Taxonomy" id="2569760"/>
    <lineage>
        <taxon>Bacteria</taxon>
        <taxon>Bacillati</taxon>
        <taxon>Candidatus Sysuimicrobiota</taxon>
        <taxon>Candidatus Sysuimicrobiia</taxon>
        <taxon>Candidatus Sysuimicrobiales</taxon>
        <taxon>Candidatus Segetimicrobiaceae</taxon>
        <taxon>Candidatus Segetimicrobium</taxon>
    </lineage>
</organism>
<evidence type="ECO:0000313" key="6">
    <source>
        <dbReference type="EMBL" id="TMJ10481.1"/>
    </source>
</evidence>
<reference evidence="7 8" key="1">
    <citation type="journal article" date="2019" name="Nat. Microbiol.">
        <title>Mediterranean grassland soil C-N compound turnover is dependent on rainfall and depth, and is mediated by genomically divergent microorganisms.</title>
        <authorList>
            <person name="Diamond S."/>
            <person name="Andeer P.F."/>
            <person name="Li Z."/>
            <person name="Crits-Christoph A."/>
            <person name="Burstein D."/>
            <person name="Anantharaman K."/>
            <person name="Lane K.R."/>
            <person name="Thomas B.C."/>
            <person name="Pan C."/>
            <person name="Northen T.R."/>
            <person name="Banfield J.F."/>
        </authorList>
    </citation>
    <scope>NUCLEOTIDE SEQUENCE [LARGE SCALE GENOMIC DNA]</scope>
    <source>
        <strain evidence="5">NP_1</strain>
        <strain evidence="6">NP_2</strain>
    </source>
</reference>
<dbReference type="PROSITE" id="PS50887">
    <property type="entry name" value="GGDEF"/>
    <property type="match status" value="1"/>
</dbReference>
<dbReference type="AlphaFoldDB" id="A0A537LMY7"/>
<comment type="caution">
    <text evidence="5">The sequence shown here is derived from an EMBL/GenBank/DDBJ whole genome shotgun (WGS) entry which is preliminary data.</text>
</comment>
<name>A0A537LMY7_9BACT</name>
<dbReference type="Gene3D" id="3.10.580.10">
    <property type="entry name" value="CBS-domain"/>
    <property type="match status" value="2"/>
</dbReference>
<dbReference type="EMBL" id="VBAJ01000010">
    <property type="protein sequence ID" value="TMJ10481.1"/>
    <property type="molecule type" value="Genomic_DNA"/>
</dbReference>
<dbReference type="PANTHER" id="PTHR43080:SF2">
    <property type="entry name" value="CBS DOMAIN-CONTAINING PROTEIN"/>
    <property type="match status" value="1"/>
</dbReference>
<accession>A0A537LMY7</accession>
<feature type="domain" description="CBS" evidence="4">
    <location>
        <begin position="66"/>
        <end position="125"/>
    </location>
</feature>
<evidence type="ECO:0000256" key="1">
    <source>
        <dbReference type="ARBA" id="ARBA00023122"/>
    </source>
</evidence>
<dbReference type="NCBIfam" id="TIGR00254">
    <property type="entry name" value="GGDEF"/>
    <property type="match status" value="1"/>
</dbReference>
<dbReference type="InterPro" id="IPR000644">
    <property type="entry name" value="CBS_dom"/>
</dbReference>
<feature type="domain" description="CBS" evidence="4">
    <location>
        <begin position="8"/>
        <end position="65"/>
    </location>
</feature>
<evidence type="ECO:0000259" key="3">
    <source>
        <dbReference type="PROSITE" id="PS50887"/>
    </source>
</evidence>
<dbReference type="EMBL" id="VBAI01000160">
    <property type="protein sequence ID" value="TMJ09381.1"/>
    <property type="molecule type" value="Genomic_DNA"/>
</dbReference>
<gene>
    <name evidence="5" type="ORF">E6G98_09780</name>
    <name evidence="6" type="ORF">E6G99_00375</name>
</gene>
<evidence type="ECO:0000259" key="4">
    <source>
        <dbReference type="PROSITE" id="PS51371"/>
    </source>
</evidence>
<protein>
    <submittedName>
        <fullName evidence="5">Diguanylate cyclase</fullName>
    </submittedName>
</protein>
<keyword evidence="1 2" id="KW-0129">CBS domain</keyword>
<dbReference type="InterPro" id="IPR046342">
    <property type="entry name" value="CBS_dom_sf"/>
</dbReference>
<dbReference type="CDD" id="cd01949">
    <property type="entry name" value="GGDEF"/>
    <property type="match status" value="1"/>
</dbReference>
<dbReference type="SUPFAM" id="SSF54631">
    <property type="entry name" value="CBS-domain pair"/>
    <property type="match status" value="1"/>
</dbReference>
<evidence type="ECO:0000313" key="8">
    <source>
        <dbReference type="Proteomes" id="UP000318661"/>
    </source>
</evidence>
<dbReference type="SMART" id="SM00116">
    <property type="entry name" value="CBS"/>
    <property type="match status" value="2"/>
</dbReference>
<evidence type="ECO:0000313" key="5">
    <source>
        <dbReference type="EMBL" id="TMJ09381.1"/>
    </source>
</evidence>
<dbReference type="Gene3D" id="3.30.70.270">
    <property type="match status" value="1"/>
</dbReference>
<dbReference type="SUPFAM" id="SSF55073">
    <property type="entry name" value="Nucleotide cyclase"/>
    <property type="match status" value="1"/>
</dbReference>
<dbReference type="InterPro" id="IPR000160">
    <property type="entry name" value="GGDEF_dom"/>
</dbReference>
<dbReference type="InterPro" id="IPR043128">
    <property type="entry name" value="Rev_trsase/Diguanyl_cyclase"/>
</dbReference>
<dbReference type="Pfam" id="PF00990">
    <property type="entry name" value="GGDEF"/>
    <property type="match status" value="1"/>
</dbReference>
<sequence length="424" mass="45526">MKTVAEFMATSLLTAAPRETVTAVVRRLTDHGIGGLPVLEGGAIVGMVTLKDLVGQPPYRPVREVMIRDVLTVAPTERITDAYALMDSRRIGRLPVVDHGVLVGIVTRGDLLEELGRLTDPMTDLPWSGTLRQEAADLLKEGREVSVLFIDLDDFGMVNKLYGHVVGDRVITAVARLLREAIDGNSDVICRYAGDEFAIVTTRTMETATALALQLRQAIVATDVPGAPPGAVSAAIGIAGGKRSIERHDIHYDATVDDLITMASRASTMAKRTKSRILHSSQMPTTVRVEPAGDRVAIRRIDLGIEDGQGTATVELELDGRRVTGQAQGSVLGSGGLRLLVDATMRAVRHWLPAPWDVAVEEIARTPLDAGEAVHILLVMGSPSNESHHILGSALYTADPHEAVVKATMKAMNHVLEQTQRGPA</sequence>
<dbReference type="PROSITE" id="PS51371">
    <property type="entry name" value="CBS"/>
    <property type="match status" value="2"/>
</dbReference>
<dbReference type="SMART" id="SM00267">
    <property type="entry name" value="GGDEF"/>
    <property type="match status" value="1"/>
</dbReference>
<dbReference type="Proteomes" id="UP000315217">
    <property type="component" value="Unassembled WGS sequence"/>
</dbReference>
<dbReference type="PANTHER" id="PTHR43080">
    <property type="entry name" value="CBS DOMAIN-CONTAINING PROTEIN CBSX3, MITOCHONDRIAL"/>
    <property type="match status" value="1"/>
</dbReference>
<feature type="domain" description="GGDEF" evidence="3">
    <location>
        <begin position="143"/>
        <end position="282"/>
    </location>
</feature>
<evidence type="ECO:0000256" key="2">
    <source>
        <dbReference type="PROSITE-ProRule" id="PRU00703"/>
    </source>
</evidence>